<dbReference type="AlphaFoldDB" id="A0A1Q3FS64"/>
<dbReference type="PANTHER" id="PTHR12192">
    <property type="entry name" value="CATION TRANSPORT PROTEIN CHAC-RELATED"/>
    <property type="match status" value="1"/>
</dbReference>
<dbReference type="PANTHER" id="PTHR12192:SF2">
    <property type="entry name" value="GLUTATHIONE-SPECIFIC GAMMA-GLUTAMYLCYCLOTRANSFERASE 2"/>
    <property type="match status" value="1"/>
</dbReference>
<evidence type="ECO:0000256" key="5">
    <source>
        <dbReference type="ARBA" id="ARBA00045227"/>
    </source>
</evidence>
<dbReference type="Pfam" id="PF04752">
    <property type="entry name" value="ChaC"/>
    <property type="match status" value="1"/>
</dbReference>
<sequence>MIASKFVVSLRKFKLFNSIYKNCLVSMSNNALNICDSKTRTEGEEETWIFGYGSLVWKTDFPFEERRTGFVKGFCRRFYQNSIDHRGTHDKPGRVVTLIQSKDPEAKVWGMGYRIGSEDTQRVLRHLDHREKNGYDRHRVLFYPYPPSDVQTNEPKDILLYVATVDNPSFAGEGDSLEVIARQILGAAGESGKNPEYVYKLAEAMRKLYPGEEDEHLFELERILRSMDTGDGTVDLSVSKSN</sequence>
<evidence type="ECO:0000313" key="7">
    <source>
        <dbReference type="EMBL" id="JAV30395.1"/>
    </source>
</evidence>
<dbReference type="InterPro" id="IPR006840">
    <property type="entry name" value="ChaC"/>
</dbReference>
<dbReference type="GO" id="GO:0006751">
    <property type="term" value="P:glutathione catabolic process"/>
    <property type="evidence" value="ECO:0007669"/>
    <property type="project" value="InterPro"/>
</dbReference>
<comment type="catalytic activity">
    <reaction evidence="6">
        <text>glutathione = L-cysteinylglycine + 5-oxo-L-proline</text>
        <dbReference type="Rhea" id="RHEA:47724"/>
        <dbReference type="ChEBI" id="CHEBI:57925"/>
        <dbReference type="ChEBI" id="CHEBI:58402"/>
        <dbReference type="ChEBI" id="CHEBI:61694"/>
        <dbReference type="EC" id="4.3.2.7"/>
    </reaction>
</comment>
<evidence type="ECO:0000256" key="4">
    <source>
        <dbReference type="ARBA" id="ARBA00043195"/>
    </source>
</evidence>
<dbReference type="GO" id="GO:0061928">
    <property type="term" value="F:glutathione specific gamma-glutamylcyclotransferase activity"/>
    <property type="evidence" value="ECO:0007669"/>
    <property type="project" value="UniProtKB-EC"/>
</dbReference>
<evidence type="ECO:0000256" key="3">
    <source>
        <dbReference type="ARBA" id="ARBA00023239"/>
    </source>
</evidence>
<keyword evidence="3" id="KW-0456">Lyase</keyword>
<dbReference type="InterPro" id="IPR036568">
    <property type="entry name" value="GGCT-like_sf"/>
</dbReference>
<dbReference type="EC" id="4.3.2.7" evidence="2"/>
<evidence type="ECO:0000256" key="6">
    <source>
        <dbReference type="ARBA" id="ARBA00048073"/>
    </source>
</evidence>
<name>A0A1Q3FS64_CULTA</name>
<proteinExistence type="inferred from homology"/>
<evidence type="ECO:0000256" key="2">
    <source>
        <dbReference type="ARBA" id="ARBA00012344"/>
    </source>
</evidence>
<dbReference type="CDD" id="cd06661">
    <property type="entry name" value="GGCT_like"/>
    <property type="match status" value="1"/>
</dbReference>
<dbReference type="GO" id="GO:0005737">
    <property type="term" value="C:cytoplasm"/>
    <property type="evidence" value="ECO:0007669"/>
    <property type="project" value="TreeGrafter"/>
</dbReference>
<comment type="function">
    <text evidence="5">Catalyzes the cleavage of glutathione into 5-oxo-L-proline and a Cys-Gly dipeptide. Acts specifically on glutathione, but not on other gamma-glutamyl peptides.</text>
</comment>
<dbReference type="Gene3D" id="3.10.490.10">
    <property type="entry name" value="Gamma-glutamyl cyclotransferase-like"/>
    <property type="match status" value="1"/>
</dbReference>
<protein>
    <recommendedName>
        <fullName evidence="2">glutathione-specific gamma-glutamylcyclotransferase</fullName>
        <ecNumber evidence="2">4.3.2.7</ecNumber>
    </recommendedName>
    <alternativeName>
        <fullName evidence="4">Cation transport regulator-like protein 2</fullName>
    </alternativeName>
</protein>
<organism evidence="7">
    <name type="scientific">Culex tarsalis</name>
    <name type="common">Encephalitis mosquito</name>
    <dbReference type="NCBI Taxonomy" id="7177"/>
    <lineage>
        <taxon>Eukaryota</taxon>
        <taxon>Metazoa</taxon>
        <taxon>Ecdysozoa</taxon>
        <taxon>Arthropoda</taxon>
        <taxon>Hexapoda</taxon>
        <taxon>Insecta</taxon>
        <taxon>Pterygota</taxon>
        <taxon>Neoptera</taxon>
        <taxon>Endopterygota</taxon>
        <taxon>Diptera</taxon>
        <taxon>Nematocera</taxon>
        <taxon>Culicoidea</taxon>
        <taxon>Culicidae</taxon>
        <taxon>Culicinae</taxon>
        <taxon>Culicini</taxon>
        <taxon>Culex</taxon>
        <taxon>Culex</taxon>
    </lineage>
</organism>
<dbReference type="EMBL" id="GFDL01004650">
    <property type="protein sequence ID" value="JAV30395.1"/>
    <property type="molecule type" value="Transcribed_RNA"/>
</dbReference>
<evidence type="ECO:0000256" key="1">
    <source>
        <dbReference type="ARBA" id="ARBA00009662"/>
    </source>
</evidence>
<dbReference type="SUPFAM" id="SSF110857">
    <property type="entry name" value="Gamma-glutamyl cyclotransferase-like"/>
    <property type="match status" value="1"/>
</dbReference>
<comment type="similarity">
    <text evidence="1">Belongs to the gamma-glutamylcyclotransferase family. ChaC subfamily.</text>
</comment>
<reference evidence="7" key="1">
    <citation type="submission" date="2017-01" db="EMBL/GenBank/DDBJ databases">
        <title>A deep insight into the sialotranscriptome of adult male and female Cluex tarsalis mosquitoes.</title>
        <authorList>
            <person name="Ribeiro J.M."/>
            <person name="Moreira F."/>
            <person name="Bernard K.A."/>
            <person name="Calvo E."/>
        </authorList>
    </citation>
    <scope>NUCLEOTIDE SEQUENCE</scope>
    <source>
        <strain evidence="7">Kern County</strain>
        <tissue evidence="7">Salivary glands</tissue>
    </source>
</reference>
<dbReference type="InterPro" id="IPR013024">
    <property type="entry name" value="GGCT-like"/>
</dbReference>
<accession>A0A1Q3FS64</accession>